<comment type="caution">
    <text evidence="1">The sequence shown here is derived from an EMBL/GenBank/DDBJ whole genome shotgun (WGS) entry which is preliminary data.</text>
</comment>
<keyword evidence="2" id="KW-1185">Reference proteome</keyword>
<sequence>MSASGYDRTVEDTSGVICVDGLAVSQEAQTDRLDYDLSGWEPEEYEYLEMNFSMDLR</sequence>
<reference evidence="1" key="1">
    <citation type="submission" date="2022-06" db="EMBL/GenBank/DDBJ databases">
        <authorList>
            <consortium name="SYNGENTA / RWTH Aachen University"/>
        </authorList>
    </citation>
    <scope>NUCLEOTIDE SEQUENCE</scope>
</reference>
<gene>
    <name evidence="1" type="ORF">PPACK8108_LOCUS11016</name>
</gene>
<name>A0AAV0B2W4_PHAPC</name>
<protein>
    <submittedName>
        <fullName evidence="1">Uncharacterized protein</fullName>
    </submittedName>
</protein>
<proteinExistence type="predicted"/>
<dbReference type="Proteomes" id="UP001153365">
    <property type="component" value="Unassembled WGS sequence"/>
</dbReference>
<evidence type="ECO:0000313" key="2">
    <source>
        <dbReference type="Proteomes" id="UP001153365"/>
    </source>
</evidence>
<evidence type="ECO:0000313" key="1">
    <source>
        <dbReference type="EMBL" id="CAH7675933.1"/>
    </source>
</evidence>
<dbReference type="AlphaFoldDB" id="A0AAV0B2W4"/>
<accession>A0AAV0B2W4</accession>
<dbReference type="EMBL" id="CALTRL010002520">
    <property type="protein sequence ID" value="CAH7675933.1"/>
    <property type="molecule type" value="Genomic_DNA"/>
</dbReference>
<organism evidence="1 2">
    <name type="scientific">Phakopsora pachyrhizi</name>
    <name type="common">Asian soybean rust disease fungus</name>
    <dbReference type="NCBI Taxonomy" id="170000"/>
    <lineage>
        <taxon>Eukaryota</taxon>
        <taxon>Fungi</taxon>
        <taxon>Dikarya</taxon>
        <taxon>Basidiomycota</taxon>
        <taxon>Pucciniomycotina</taxon>
        <taxon>Pucciniomycetes</taxon>
        <taxon>Pucciniales</taxon>
        <taxon>Phakopsoraceae</taxon>
        <taxon>Phakopsora</taxon>
    </lineage>
</organism>